<evidence type="ECO:0000313" key="2">
    <source>
        <dbReference type="Proteomes" id="UP000092544"/>
    </source>
</evidence>
<dbReference type="Proteomes" id="UP000092544">
    <property type="component" value="Unassembled WGS sequence"/>
</dbReference>
<dbReference type="Gene3D" id="1.10.260.40">
    <property type="entry name" value="lambda repressor-like DNA-binding domains"/>
    <property type="match status" value="1"/>
</dbReference>
<dbReference type="RefSeq" id="WP_067020976.1">
    <property type="nucleotide sequence ID" value="NZ_FLOB01000022.1"/>
</dbReference>
<reference evidence="1 2" key="1">
    <citation type="submission" date="2016-06" db="EMBL/GenBank/DDBJ databases">
        <authorList>
            <person name="Kjaerup R.B."/>
            <person name="Dalgaard T.S."/>
            <person name="Juul-Madsen H.R."/>
        </authorList>
    </citation>
    <scope>NUCLEOTIDE SEQUENCE [LARGE SCALE GENOMIC DNA]</scope>
    <source>
        <strain evidence="1 2">CECT 8886</strain>
    </source>
</reference>
<dbReference type="InterPro" id="IPR010982">
    <property type="entry name" value="Lambda_DNA-bd_dom_sf"/>
</dbReference>
<dbReference type="CDD" id="cd00093">
    <property type="entry name" value="HTH_XRE"/>
    <property type="match status" value="1"/>
</dbReference>
<protein>
    <recommendedName>
        <fullName evidence="3">HTH cro/C1-type domain-containing protein</fullName>
    </recommendedName>
</protein>
<dbReference type="AlphaFoldDB" id="A0A1A8TVN8"/>
<dbReference type="EMBL" id="FLOB01000022">
    <property type="protein sequence ID" value="SBS37873.1"/>
    <property type="molecule type" value="Genomic_DNA"/>
</dbReference>
<dbReference type="GO" id="GO:0003677">
    <property type="term" value="F:DNA binding"/>
    <property type="evidence" value="ECO:0007669"/>
    <property type="project" value="InterPro"/>
</dbReference>
<proteinExistence type="predicted"/>
<sequence length="153" mass="17457">MTKQILTPKKWIGKKKEGEIYRFQLLLAELNLKPEDIQKDTGVTVRTITNSIYEKKPLGAKLLREIHAKYGVSIDWLLSGKGQMFASADDSATSAVREPNGEYGSDPRFERIMTLVRDFMANADDDEKAWLETQVKLNIAQYQQHLKSVPDEN</sequence>
<name>A0A1A8TVN8_9GAMM</name>
<evidence type="ECO:0000313" key="1">
    <source>
        <dbReference type="EMBL" id="SBS37873.1"/>
    </source>
</evidence>
<keyword evidence="2" id="KW-1185">Reference proteome</keyword>
<gene>
    <name evidence="1" type="ORF">MSP8886_04300</name>
</gene>
<accession>A0A1A8TVN8</accession>
<organism evidence="1 2">
    <name type="scientific">Marinomonas spartinae</name>
    <dbReference type="NCBI Taxonomy" id="1792290"/>
    <lineage>
        <taxon>Bacteria</taxon>
        <taxon>Pseudomonadati</taxon>
        <taxon>Pseudomonadota</taxon>
        <taxon>Gammaproteobacteria</taxon>
        <taxon>Oceanospirillales</taxon>
        <taxon>Oceanospirillaceae</taxon>
        <taxon>Marinomonas</taxon>
    </lineage>
</organism>
<dbReference type="OrthoDB" id="6105062at2"/>
<evidence type="ECO:0008006" key="3">
    <source>
        <dbReference type="Google" id="ProtNLM"/>
    </source>
</evidence>
<dbReference type="InterPro" id="IPR001387">
    <property type="entry name" value="Cro/C1-type_HTH"/>
</dbReference>